<feature type="compositionally biased region" description="Basic and acidic residues" evidence="1">
    <location>
        <begin position="215"/>
        <end position="227"/>
    </location>
</feature>
<keyword evidence="4" id="KW-1185">Reference proteome</keyword>
<comment type="caution">
    <text evidence="3">The sequence shown here is derived from an EMBL/GenBank/DDBJ whole genome shotgun (WGS) entry which is preliminary data.</text>
</comment>
<gene>
    <name evidence="3" type="ORF">THAOC_21938</name>
</gene>
<dbReference type="EMBL" id="AGNL01026550">
    <property type="protein sequence ID" value="EJK57973.1"/>
    <property type="molecule type" value="Genomic_DNA"/>
</dbReference>
<evidence type="ECO:0000256" key="1">
    <source>
        <dbReference type="SAM" id="MobiDB-lite"/>
    </source>
</evidence>
<organism evidence="3 4">
    <name type="scientific">Thalassiosira oceanica</name>
    <name type="common">Marine diatom</name>
    <dbReference type="NCBI Taxonomy" id="159749"/>
    <lineage>
        <taxon>Eukaryota</taxon>
        <taxon>Sar</taxon>
        <taxon>Stramenopiles</taxon>
        <taxon>Ochrophyta</taxon>
        <taxon>Bacillariophyta</taxon>
        <taxon>Coscinodiscophyceae</taxon>
        <taxon>Thalassiosirophycidae</taxon>
        <taxon>Thalassiosirales</taxon>
        <taxon>Thalassiosiraceae</taxon>
        <taxon>Thalassiosira</taxon>
    </lineage>
</organism>
<dbReference type="AlphaFoldDB" id="K0RVY2"/>
<feature type="chain" id="PRO_5003839499" evidence="2">
    <location>
        <begin position="21"/>
        <end position="243"/>
    </location>
</feature>
<evidence type="ECO:0000313" key="4">
    <source>
        <dbReference type="Proteomes" id="UP000266841"/>
    </source>
</evidence>
<proteinExistence type="predicted"/>
<name>K0RVY2_THAOC</name>
<evidence type="ECO:0000256" key="2">
    <source>
        <dbReference type="SAM" id="SignalP"/>
    </source>
</evidence>
<feature type="signal peptide" evidence="2">
    <location>
        <begin position="1"/>
        <end position="20"/>
    </location>
</feature>
<evidence type="ECO:0000313" key="3">
    <source>
        <dbReference type="EMBL" id="EJK57973.1"/>
    </source>
</evidence>
<feature type="region of interest" description="Disordered" evidence="1">
    <location>
        <begin position="215"/>
        <end position="243"/>
    </location>
</feature>
<protein>
    <submittedName>
        <fullName evidence="3">Uncharacterized protein</fullName>
    </submittedName>
</protein>
<keyword evidence="2" id="KW-0732">Signal</keyword>
<dbReference type="Proteomes" id="UP000266841">
    <property type="component" value="Unassembled WGS sequence"/>
</dbReference>
<sequence>LGFNASSSFGLLLLRGLTWSLPPWSPLIPLKLCPATNSAAKYPPSWLELLPSWLNSIDPWSPTLLSLPCPLMTWSPLVFLKLRYVRLLTDWSPTYPPLTATATGPGFKAPSCFWSLTWSDMVLLAKAAVRLILPWLMHLSQAEAPVLGPRFGPNYSAVVDSLTPISHGVLISAGMCPPRPIGRPILVLVPVPLAKPVPEFRGFVVMEAVAERATPRHKKVTSEHTEDLAATPELAGVSNEGEA</sequence>
<accession>K0RVY2</accession>
<feature type="non-terminal residue" evidence="3">
    <location>
        <position position="1"/>
    </location>
</feature>
<reference evidence="3 4" key="1">
    <citation type="journal article" date="2012" name="Genome Biol.">
        <title>Genome and low-iron response of an oceanic diatom adapted to chronic iron limitation.</title>
        <authorList>
            <person name="Lommer M."/>
            <person name="Specht M."/>
            <person name="Roy A.S."/>
            <person name="Kraemer L."/>
            <person name="Andreson R."/>
            <person name="Gutowska M.A."/>
            <person name="Wolf J."/>
            <person name="Bergner S.V."/>
            <person name="Schilhabel M.B."/>
            <person name="Klostermeier U.C."/>
            <person name="Beiko R.G."/>
            <person name="Rosenstiel P."/>
            <person name="Hippler M."/>
            <person name="Laroche J."/>
        </authorList>
    </citation>
    <scope>NUCLEOTIDE SEQUENCE [LARGE SCALE GENOMIC DNA]</scope>
    <source>
        <strain evidence="3 4">CCMP1005</strain>
    </source>
</reference>